<evidence type="ECO:0000313" key="2">
    <source>
        <dbReference type="Proteomes" id="UP000694050"/>
    </source>
</evidence>
<reference evidence="1" key="1">
    <citation type="submission" date="2021-04" db="EMBL/GenBank/DDBJ databases">
        <title>First draft genome resource for Brassicaceae pathogens Fusarium oxysporum f. sp. raphani and Fusarium oxysporum f. sp. rapae.</title>
        <authorList>
            <person name="Asai S."/>
        </authorList>
    </citation>
    <scope>NUCLEOTIDE SEQUENCE</scope>
    <source>
        <strain evidence="1">Tf1208</strain>
    </source>
</reference>
<dbReference type="AlphaFoldDB" id="A0A8J5P9N6"/>
<evidence type="ECO:0000313" key="1">
    <source>
        <dbReference type="EMBL" id="KAG7414510.1"/>
    </source>
</evidence>
<dbReference type="Proteomes" id="UP000694050">
    <property type="component" value="Unassembled WGS sequence"/>
</dbReference>
<sequence length="149" mass="17303">MPTLKPLPDCEGPKLECFTDDLIKHDFKFLELLGSSCHSTVVKAEIDGKTYVIKLFFPVYVHEPNFEMAPIDDFFVGREEKERLTASEKMPQHVVDSLRLHATSFNNECRAYGRLKELGREHLAVKVHGYLRLYIHQINEQVQAMIRRT</sequence>
<dbReference type="Pfam" id="PF13095">
    <property type="entry name" value="FTA2"/>
    <property type="match status" value="1"/>
</dbReference>
<comment type="caution">
    <text evidence="1">The sequence shown here is derived from an EMBL/GenBank/DDBJ whole genome shotgun (WGS) entry which is preliminary data.</text>
</comment>
<organism evidence="1 2">
    <name type="scientific">Fusarium oxysporum f. sp. rapae</name>
    <dbReference type="NCBI Taxonomy" id="485398"/>
    <lineage>
        <taxon>Eukaryota</taxon>
        <taxon>Fungi</taxon>
        <taxon>Dikarya</taxon>
        <taxon>Ascomycota</taxon>
        <taxon>Pezizomycotina</taxon>
        <taxon>Sordariomycetes</taxon>
        <taxon>Hypocreomycetidae</taxon>
        <taxon>Hypocreales</taxon>
        <taxon>Nectriaceae</taxon>
        <taxon>Fusarium</taxon>
        <taxon>Fusarium oxysporum species complex</taxon>
    </lineage>
</organism>
<proteinExistence type="predicted"/>
<dbReference type="InterPro" id="IPR025213">
    <property type="entry name" value="Sim4_Fta2"/>
</dbReference>
<gene>
    <name evidence="1" type="ORF">Forpe1208_v007087</name>
</gene>
<dbReference type="EMBL" id="JAELUQ010000005">
    <property type="protein sequence ID" value="KAG7414510.1"/>
    <property type="molecule type" value="Genomic_DNA"/>
</dbReference>
<name>A0A8J5P9N6_FUSOX</name>
<protein>
    <submittedName>
        <fullName evidence="1">Uncharacterized protein</fullName>
    </submittedName>
</protein>
<accession>A0A8J5P9N6</accession>